<evidence type="ECO:0000313" key="2">
    <source>
        <dbReference type="Proteomes" id="UP000008514"/>
    </source>
</evidence>
<gene>
    <name evidence="1" type="ordered locus">P700755_002374</name>
</gene>
<dbReference type="EMBL" id="CP003879">
    <property type="protein sequence ID" value="AFU69151.1"/>
    <property type="molecule type" value="Genomic_DNA"/>
</dbReference>
<proteinExistence type="predicted"/>
<reference evidence="1" key="2">
    <citation type="submission" date="2012-09" db="EMBL/GenBank/DDBJ databases">
        <title>The complete sequence of Psychroflexus torquis an extreme psychrophile from sea-ice that is stimulated by light.</title>
        <authorList>
            <person name="Feng S."/>
            <person name="Powell S.M."/>
            <person name="Bowman J.P."/>
        </authorList>
    </citation>
    <scope>NUCLEOTIDE SEQUENCE [LARGE SCALE GENOMIC DNA]</scope>
    <source>
        <strain evidence="1">ATCC 700755</strain>
    </source>
</reference>
<dbReference type="Proteomes" id="UP000008514">
    <property type="component" value="Chromosome"/>
</dbReference>
<reference evidence="1" key="1">
    <citation type="submission" date="2006-03" db="EMBL/GenBank/DDBJ databases">
        <authorList>
            <person name="Bowman J."/>
            <person name="Ferriera S."/>
            <person name="Johnson J."/>
            <person name="Kravitz S."/>
            <person name="Halpern A."/>
            <person name="Remington K."/>
            <person name="Beeson K."/>
            <person name="Tran B."/>
            <person name="Rogers Y.-H."/>
            <person name="Friedman R."/>
            <person name="Venter J.C."/>
        </authorList>
    </citation>
    <scope>NUCLEOTIDE SEQUENCE [LARGE SCALE GENOMIC DNA]</scope>
    <source>
        <strain evidence="1">ATCC 700755</strain>
    </source>
</reference>
<accession>K4IJ75</accession>
<dbReference type="KEGG" id="ptq:P700755_002374"/>
<protein>
    <recommendedName>
        <fullName evidence="3">DNA-directed RNA polymerase</fullName>
    </recommendedName>
</protein>
<dbReference type="RefSeq" id="WP_015024723.1">
    <property type="nucleotide sequence ID" value="NC_018721.1"/>
</dbReference>
<evidence type="ECO:0000313" key="1">
    <source>
        <dbReference type="EMBL" id="AFU69151.1"/>
    </source>
</evidence>
<dbReference type="OrthoDB" id="631303at2"/>
<organism evidence="1 2">
    <name type="scientific">Psychroflexus torquis (strain ATCC 700755 / CIP 106069 / ACAM 623)</name>
    <dbReference type="NCBI Taxonomy" id="313595"/>
    <lineage>
        <taxon>Bacteria</taxon>
        <taxon>Pseudomonadati</taxon>
        <taxon>Bacteroidota</taxon>
        <taxon>Flavobacteriia</taxon>
        <taxon>Flavobacteriales</taxon>
        <taxon>Flavobacteriaceae</taxon>
        <taxon>Psychroflexus</taxon>
    </lineage>
</organism>
<dbReference type="eggNOG" id="ENOG50337Y0">
    <property type="taxonomic scope" value="Bacteria"/>
</dbReference>
<name>K4IJ75_PSYTT</name>
<keyword evidence="2" id="KW-1185">Reference proteome</keyword>
<evidence type="ECO:0008006" key="3">
    <source>
        <dbReference type="Google" id="ProtNLM"/>
    </source>
</evidence>
<sequence length="460" mass="54914">MKKYYIIVPKTLCIDKILNQSKTNKNYNVDYFYWLVSQVLTKNTYDFEGNIENEWKALCSKILEKHPYNYKEHLRFLCSNQGTFDKILWRKEYSVGQCYSYKLSPSYFISKARIYEITDKKLLKYFKKLRPDKIVFNNKFKRRYKFLAKYFNNNDLEIDESGAIMKNDELFKTGYFDPTKKVFKQRNNLKQICSILNQEFNINYNNKTDGRIHTIITSLSKPLRHYITYRGKDLAEVDLSNSVPLFCYYILKAITNPNSNKYLDTIINQSKIKYPFKMFSEGANILDKKEVEAFGKKVLDGTFYDCFVNELSLLDKKDKDFNKDEYLKKKSMSIFNTEKIEPRKIMKKIILSMMNAKISQYKIEQKIFKNEFPTILKWINEFKKENHKLFSYLMLQTESYFMLDIVARKINSNHGINIPIITLHDCLITTKSNLDTLYSEMQNILNRELGFTPKLTKKEW</sequence>
<dbReference type="HOGENOM" id="CLU_594290_0_0_10"/>
<dbReference type="AlphaFoldDB" id="K4IJ75"/>